<organism evidence="2 3">
    <name type="scientific">Methylorubrum podarium</name>
    <dbReference type="NCBI Taxonomy" id="200476"/>
    <lineage>
        <taxon>Bacteria</taxon>
        <taxon>Pseudomonadati</taxon>
        <taxon>Pseudomonadota</taxon>
        <taxon>Alphaproteobacteria</taxon>
        <taxon>Hyphomicrobiales</taxon>
        <taxon>Methylobacteriaceae</taxon>
        <taxon>Methylorubrum</taxon>
    </lineage>
</organism>
<evidence type="ECO:0000256" key="1">
    <source>
        <dbReference type="SAM" id="Phobius"/>
    </source>
</evidence>
<reference evidence="2 3" key="1">
    <citation type="submission" date="2024-06" db="EMBL/GenBank/DDBJ databases">
        <authorList>
            <person name="Campbell A.G."/>
        </authorList>
    </citation>
    <scope>NUCLEOTIDE SEQUENCE [LARGE SCALE GENOMIC DNA]</scope>
    <source>
        <strain evidence="2 3">EM12</strain>
    </source>
</reference>
<evidence type="ECO:0008006" key="4">
    <source>
        <dbReference type="Google" id="ProtNLM"/>
    </source>
</evidence>
<accession>A0ABV1QKB8</accession>
<feature type="transmembrane region" description="Helical" evidence="1">
    <location>
        <begin position="131"/>
        <end position="152"/>
    </location>
</feature>
<proteinExistence type="predicted"/>
<dbReference type="EMBL" id="JBELQE010000048">
    <property type="protein sequence ID" value="MER2249800.1"/>
    <property type="molecule type" value="Genomic_DNA"/>
</dbReference>
<keyword evidence="1" id="KW-1133">Transmembrane helix</keyword>
<feature type="transmembrane region" description="Helical" evidence="1">
    <location>
        <begin position="99"/>
        <end position="119"/>
    </location>
</feature>
<protein>
    <recommendedName>
        <fullName evidence="4">DUF962 domain-containing protein</fullName>
    </recommendedName>
</protein>
<comment type="caution">
    <text evidence="2">The sequence shown here is derived from an EMBL/GenBank/DDBJ whole genome shotgun (WGS) entry which is preliminary data.</text>
</comment>
<keyword evidence="3" id="KW-1185">Reference proteome</keyword>
<feature type="transmembrane region" description="Helical" evidence="1">
    <location>
        <begin position="38"/>
        <end position="58"/>
    </location>
</feature>
<keyword evidence="1" id="KW-0472">Membrane</keyword>
<name>A0ABV1QKB8_9HYPH</name>
<dbReference type="Proteomes" id="UP001480955">
    <property type="component" value="Unassembled WGS sequence"/>
</dbReference>
<evidence type="ECO:0000313" key="2">
    <source>
        <dbReference type="EMBL" id="MER2249800.1"/>
    </source>
</evidence>
<keyword evidence="1" id="KW-0812">Transmembrane</keyword>
<gene>
    <name evidence="2" type="ORF">ABS772_07715</name>
</gene>
<evidence type="ECO:0000313" key="3">
    <source>
        <dbReference type="Proteomes" id="UP001480955"/>
    </source>
</evidence>
<sequence length="212" mass="24119">MMGGFFEALRVQRWDDHRYYHHSRINQSLHLLSALSFVSAYVICFKDPAIAALIAWLVSMTSRQAGHFFFEPKGYDHVNHATHDHKEEIKVGYNLQRKVVLMAIWALSPLVFTVSPSLFGLIEPHQSAGELVRHVGMLWFAIGIGGLVFRVLQLFVIRDVETGLVWAAKIITDPFHDIKLYYRAPLYLMQGELIDRGLADEVAEEAARSAAR</sequence>